<evidence type="ECO:0000313" key="8">
    <source>
        <dbReference type="EMBL" id="VYS74592.1"/>
    </source>
</evidence>
<proteinExistence type="inferred from homology"/>
<dbReference type="RefSeq" id="WP_006565722.1">
    <property type="nucleotide sequence ID" value="NZ_BAABZP010000001.1"/>
</dbReference>
<keyword evidence="3" id="KW-1003">Cell membrane</keyword>
<comment type="subcellular location">
    <subcellularLocation>
        <location evidence="1">Cell membrane</location>
        <topology evidence="1">Multi-pass membrane protein</topology>
    </subcellularLocation>
</comment>
<reference evidence="8" key="1">
    <citation type="submission" date="2019-11" db="EMBL/GenBank/DDBJ databases">
        <authorList>
            <person name="Feng L."/>
        </authorList>
    </citation>
    <scope>NUCLEOTIDE SEQUENCE</scope>
    <source>
        <strain evidence="8">AcaccaeLFYP115</strain>
    </source>
</reference>
<keyword evidence="5" id="KW-1133">Transmembrane helix</keyword>
<dbReference type="Pfam" id="PF02706">
    <property type="entry name" value="Wzz"/>
    <property type="match status" value="1"/>
</dbReference>
<dbReference type="EMBL" id="CACRSQ010000002">
    <property type="protein sequence ID" value="VYS74592.1"/>
    <property type="molecule type" value="Genomic_DNA"/>
</dbReference>
<name>A0A6N2R181_9FIRM</name>
<dbReference type="InterPro" id="IPR003856">
    <property type="entry name" value="LPS_length_determ_N"/>
</dbReference>
<keyword evidence="6" id="KW-0472">Membrane</keyword>
<evidence type="ECO:0000256" key="4">
    <source>
        <dbReference type="ARBA" id="ARBA00022692"/>
    </source>
</evidence>
<keyword evidence="4" id="KW-0812">Transmembrane</keyword>
<comment type="similarity">
    <text evidence="2">Belongs to the CpsC/CapA family.</text>
</comment>
<evidence type="ECO:0000256" key="5">
    <source>
        <dbReference type="ARBA" id="ARBA00022989"/>
    </source>
</evidence>
<feature type="domain" description="Polysaccharide chain length determinant N-terminal" evidence="7">
    <location>
        <begin position="8"/>
        <end position="93"/>
    </location>
</feature>
<dbReference type="PANTHER" id="PTHR32309:SF13">
    <property type="entry name" value="FERRIC ENTEROBACTIN TRANSPORT PROTEIN FEPE"/>
    <property type="match status" value="1"/>
</dbReference>
<protein>
    <submittedName>
        <fullName evidence="8">Chain length determinant protein</fullName>
    </submittedName>
</protein>
<accession>A0A6N2R181</accession>
<gene>
    <name evidence="8" type="ORF">ACLFYP115_00191</name>
</gene>
<dbReference type="PANTHER" id="PTHR32309">
    <property type="entry name" value="TYROSINE-PROTEIN KINASE"/>
    <property type="match status" value="1"/>
</dbReference>
<dbReference type="GO" id="GO:0004713">
    <property type="term" value="F:protein tyrosine kinase activity"/>
    <property type="evidence" value="ECO:0007669"/>
    <property type="project" value="TreeGrafter"/>
</dbReference>
<organism evidence="8">
    <name type="scientific">Anaerostipes caccae</name>
    <dbReference type="NCBI Taxonomy" id="105841"/>
    <lineage>
        <taxon>Bacteria</taxon>
        <taxon>Bacillati</taxon>
        <taxon>Bacillota</taxon>
        <taxon>Clostridia</taxon>
        <taxon>Lachnospirales</taxon>
        <taxon>Lachnospiraceae</taxon>
        <taxon>Anaerostipes</taxon>
    </lineage>
</organism>
<dbReference type="GO" id="GO:0005886">
    <property type="term" value="C:plasma membrane"/>
    <property type="evidence" value="ECO:0007669"/>
    <property type="project" value="UniProtKB-SubCell"/>
</dbReference>
<evidence type="ECO:0000256" key="3">
    <source>
        <dbReference type="ARBA" id="ARBA00022475"/>
    </source>
</evidence>
<evidence type="ECO:0000256" key="1">
    <source>
        <dbReference type="ARBA" id="ARBA00004651"/>
    </source>
</evidence>
<evidence type="ECO:0000256" key="2">
    <source>
        <dbReference type="ARBA" id="ARBA00006683"/>
    </source>
</evidence>
<evidence type="ECO:0000256" key="6">
    <source>
        <dbReference type="ARBA" id="ARBA00023136"/>
    </source>
</evidence>
<dbReference type="InterPro" id="IPR050445">
    <property type="entry name" value="Bact_polysacc_biosynth/exp"/>
</dbReference>
<dbReference type="AlphaFoldDB" id="A0A6N2R181"/>
<sequence length="201" mass="22607">MNENDEIEIDLIDMCKYFLSKWIIIIVAVFICAGAVFGFSKIKNKKLYTATTQLYVTVPRTSDKVLIRDNANELMQDYMALIKTDLISDKAAKKANISPDKVKSAIAVEQVEGARIIKLIVTERDSKRTMKISKSVLDTTIETITKTLKKNKPVILEQSKKPEIKDSINIKKNTVIGAAAGFILSLGSLFIIYLVRYSKRN</sequence>
<evidence type="ECO:0000259" key="7">
    <source>
        <dbReference type="Pfam" id="PF02706"/>
    </source>
</evidence>